<evidence type="ECO:0000256" key="1">
    <source>
        <dbReference type="SAM" id="MobiDB-lite"/>
    </source>
</evidence>
<dbReference type="AlphaFoldDB" id="A0A6C0LNN2"/>
<feature type="compositionally biased region" description="Polar residues" evidence="1">
    <location>
        <begin position="65"/>
        <end position="76"/>
    </location>
</feature>
<organism evidence="3">
    <name type="scientific">viral metagenome</name>
    <dbReference type="NCBI Taxonomy" id="1070528"/>
    <lineage>
        <taxon>unclassified sequences</taxon>
        <taxon>metagenomes</taxon>
        <taxon>organismal metagenomes</taxon>
    </lineage>
</organism>
<dbReference type="EMBL" id="MN740534">
    <property type="protein sequence ID" value="QHU31970.1"/>
    <property type="molecule type" value="Genomic_DNA"/>
</dbReference>
<keyword evidence="2" id="KW-1133">Transmembrane helix</keyword>
<protein>
    <submittedName>
        <fullName evidence="3">Uncharacterized protein</fullName>
    </submittedName>
</protein>
<evidence type="ECO:0000313" key="3">
    <source>
        <dbReference type="EMBL" id="QHU31970.1"/>
    </source>
</evidence>
<keyword evidence="2" id="KW-0472">Membrane</keyword>
<reference evidence="3" key="1">
    <citation type="journal article" date="2020" name="Nature">
        <title>Giant virus diversity and host interactions through global metagenomics.</title>
        <authorList>
            <person name="Schulz F."/>
            <person name="Roux S."/>
            <person name="Paez-Espino D."/>
            <person name="Jungbluth S."/>
            <person name="Walsh D.A."/>
            <person name="Denef V.J."/>
            <person name="McMahon K.D."/>
            <person name="Konstantinidis K.T."/>
            <person name="Eloe-Fadrosh E.A."/>
            <person name="Kyrpides N.C."/>
            <person name="Woyke T."/>
        </authorList>
    </citation>
    <scope>NUCLEOTIDE SEQUENCE</scope>
    <source>
        <strain evidence="3">GVMAG-M-3300027963-41</strain>
    </source>
</reference>
<keyword evidence="2" id="KW-0812">Transmembrane</keyword>
<evidence type="ECO:0000256" key="2">
    <source>
        <dbReference type="SAM" id="Phobius"/>
    </source>
</evidence>
<proteinExistence type="predicted"/>
<accession>A0A6C0LNN2</accession>
<feature type="transmembrane region" description="Helical" evidence="2">
    <location>
        <begin position="158"/>
        <end position="180"/>
    </location>
</feature>
<feature type="region of interest" description="Disordered" evidence="1">
    <location>
        <begin position="26"/>
        <end position="76"/>
    </location>
</feature>
<feature type="transmembrane region" description="Helical" evidence="2">
    <location>
        <begin position="186"/>
        <end position="205"/>
    </location>
</feature>
<sequence>MYFFTVLYKDMSADLSGAVVLFVPAESDPPPPPEETHPDYVAANRTGPTGPTGVNNTNNGPPEQTGANSPQGPIGTDNQLSFLNPGALSELAFIKDFGGNNLPPQVSISYVKKFMNEDYSDAGFNMSTSMDIIAVYIKAQKILYTEAKVYCEQQLNMLMLPAICISALCTLLSLALQGIIAGPYVISALTAVNSFILALISYLKLDAKAEAHKTSAYHYSKLLTICEFQSGKIMFFKRDDSPEYFVALYNEMLKLIVEIEKKIEEIQDTNKFILPQYIRYNFRTLNEQNLFSKVKNLQLEELKLLNELKISLRRYHEKQQPFLDSTNTISLKKLYDMSDTKKEKLEYLYANTDKEKRMKNIISHRKSYLTLEEDFEKEIDEYVKKAKGRYCNCNWLKS</sequence>
<name>A0A6C0LNN2_9ZZZZ</name>
<feature type="compositionally biased region" description="Low complexity" evidence="1">
    <location>
        <begin position="46"/>
        <end position="62"/>
    </location>
</feature>